<dbReference type="OrthoDB" id="6428749at2759"/>
<dbReference type="Proteomes" id="UP001152798">
    <property type="component" value="Chromosome 4"/>
</dbReference>
<accession>A0A9P0HEB2</accession>
<dbReference type="GO" id="GO:0012505">
    <property type="term" value="C:endomembrane system"/>
    <property type="evidence" value="ECO:0007669"/>
    <property type="project" value="TreeGrafter"/>
</dbReference>
<dbReference type="InterPro" id="IPR036928">
    <property type="entry name" value="AS_sf"/>
</dbReference>
<dbReference type="InterPro" id="IPR052739">
    <property type="entry name" value="FAAH2"/>
</dbReference>
<sequence>MWSSWRHRVLRFLQFLASLVAWPYSRIYSMTVKKRVVPPVNNPLLMKKASELAEMIRERKISSTTVVQAFIERIEVVNPIINSVVQDRFNDALKEAKEVDKMVEANPDPQHWAKNKPLLGVPMSFKETIAVKGMSNNGGRLRPKESIAPDDCTAVKNLREAGVIPIVVTNTPELCFFWETYNYANGLTKNPYDTQKTAGGSSGGEAALISAGGSPIGLGSDIAGSGRLPPMYCGIFGHKPTSSE</sequence>
<dbReference type="SUPFAM" id="SSF75304">
    <property type="entry name" value="Amidase signature (AS) enzymes"/>
    <property type="match status" value="1"/>
</dbReference>
<dbReference type="PANTHER" id="PTHR43372">
    <property type="entry name" value="FATTY-ACID AMIDE HYDROLASE"/>
    <property type="match status" value="1"/>
</dbReference>
<evidence type="ECO:0000313" key="3">
    <source>
        <dbReference type="Proteomes" id="UP001152798"/>
    </source>
</evidence>
<proteinExistence type="predicted"/>
<feature type="domain" description="Amidase" evidence="1">
    <location>
        <begin position="66"/>
        <end position="242"/>
    </location>
</feature>
<dbReference type="PANTHER" id="PTHR43372:SF2">
    <property type="entry name" value="IP13792P"/>
    <property type="match status" value="1"/>
</dbReference>
<protein>
    <recommendedName>
        <fullName evidence="1">Amidase domain-containing protein</fullName>
    </recommendedName>
</protein>
<gene>
    <name evidence="2" type="ORF">NEZAVI_LOCUS9980</name>
</gene>
<evidence type="ECO:0000313" key="2">
    <source>
        <dbReference type="EMBL" id="CAH1400813.1"/>
    </source>
</evidence>
<organism evidence="2 3">
    <name type="scientific">Nezara viridula</name>
    <name type="common">Southern green stink bug</name>
    <name type="synonym">Cimex viridulus</name>
    <dbReference type="NCBI Taxonomy" id="85310"/>
    <lineage>
        <taxon>Eukaryota</taxon>
        <taxon>Metazoa</taxon>
        <taxon>Ecdysozoa</taxon>
        <taxon>Arthropoda</taxon>
        <taxon>Hexapoda</taxon>
        <taxon>Insecta</taxon>
        <taxon>Pterygota</taxon>
        <taxon>Neoptera</taxon>
        <taxon>Paraneoptera</taxon>
        <taxon>Hemiptera</taxon>
        <taxon>Heteroptera</taxon>
        <taxon>Panheteroptera</taxon>
        <taxon>Pentatomomorpha</taxon>
        <taxon>Pentatomoidea</taxon>
        <taxon>Pentatomidae</taxon>
        <taxon>Pentatominae</taxon>
        <taxon>Nezara</taxon>
    </lineage>
</organism>
<dbReference type="Pfam" id="PF01425">
    <property type="entry name" value="Amidase"/>
    <property type="match status" value="1"/>
</dbReference>
<dbReference type="EMBL" id="OV725080">
    <property type="protein sequence ID" value="CAH1400813.1"/>
    <property type="molecule type" value="Genomic_DNA"/>
</dbReference>
<keyword evidence="3" id="KW-1185">Reference proteome</keyword>
<name>A0A9P0HEB2_NEZVI</name>
<dbReference type="InterPro" id="IPR023631">
    <property type="entry name" value="Amidase_dom"/>
</dbReference>
<dbReference type="AlphaFoldDB" id="A0A9P0HEB2"/>
<evidence type="ECO:0000259" key="1">
    <source>
        <dbReference type="Pfam" id="PF01425"/>
    </source>
</evidence>
<dbReference type="Gene3D" id="3.90.1300.10">
    <property type="entry name" value="Amidase signature (AS) domain"/>
    <property type="match status" value="1"/>
</dbReference>
<reference evidence="2" key="1">
    <citation type="submission" date="2022-01" db="EMBL/GenBank/DDBJ databases">
        <authorList>
            <person name="King R."/>
        </authorList>
    </citation>
    <scope>NUCLEOTIDE SEQUENCE</scope>
</reference>